<dbReference type="GO" id="GO:0017004">
    <property type="term" value="P:cytochrome complex assembly"/>
    <property type="evidence" value="ECO:0007669"/>
    <property type="project" value="UniProtKB-KW"/>
</dbReference>
<dbReference type="PROSITE" id="PS51352">
    <property type="entry name" value="THIOREDOXIN_2"/>
    <property type="match status" value="1"/>
</dbReference>
<dbReference type="GO" id="GO:0030313">
    <property type="term" value="C:cell envelope"/>
    <property type="evidence" value="ECO:0007669"/>
    <property type="project" value="UniProtKB-SubCell"/>
</dbReference>
<dbReference type="Pfam" id="PF08534">
    <property type="entry name" value="Redoxin"/>
    <property type="match status" value="1"/>
</dbReference>
<dbReference type="OrthoDB" id="743079at2"/>
<comment type="subcellular location">
    <subcellularLocation>
        <location evidence="1">Cell envelope</location>
    </subcellularLocation>
</comment>
<dbReference type="Gene3D" id="3.40.30.10">
    <property type="entry name" value="Glutaredoxin"/>
    <property type="match status" value="1"/>
</dbReference>
<reference evidence="6 7" key="1">
    <citation type="submission" date="2016-12" db="EMBL/GenBank/DDBJ databases">
        <title>Trade-off between light-utilization and light-protection in marine flavobacteria.</title>
        <authorList>
            <person name="Kumagai Y."/>
            <person name="Yoshizawa S."/>
            <person name="Kogure K."/>
            <person name="Iwasaki W."/>
        </authorList>
    </citation>
    <scope>NUCLEOTIDE SEQUENCE [LARGE SCALE GENOMIC DNA]</scope>
    <source>
        <strain evidence="6 7">KCTC 12100</strain>
    </source>
</reference>
<name>A0A2P6CBJ6_9FLAO</name>
<dbReference type="Proteomes" id="UP000247345">
    <property type="component" value="Unassembled WGS sequence"/>
</dbReference>
<dbReference type="SUPFAM" id="SSF52833">
    <property type="entry name" value="Thioredoxin-like"/>
    <property type="match status" value="1"/>
</dbReference>
<dbReference type="PANTHER" id="PTHR42852:SF6">
    <property type="entry name" value="THIOL:DISULFIDE INTERCHANGE PROTEIN DSBE"/>
    <property type="match status" value="1"/>
</dbReference>
<feature type="domain" description="Thioredoxin" evidence="5">
    <location>
        <begin position="192"/>
        <end position="342"/>
    </location>
</feature>
<evidence type="ECO:0000313" key="7">
    <source>
        <dbReference type="Proteomes" id="UP000247345"/>
    </source>
</evidence>
<dbReference type="EMBL" id="MSCK01000001">
    <property type="protein sequence ID" value="PQJ72277.1"/>
    <property type="molecule type" value="Genomic_DNA"/>
</dbReference>
<dbReference type="RefSeq" id="WP_105047940.1">
    <property type="nucleotide sequence ID" value="NZ_CP150661.1"/>
</dbReference>
<gene>
    <name evidence="6" type="ORF">BTO14_02990</name>
</gene>
<keyword evidence="7" id="KW-1185">Reference proteome</keyword>
<dbReference type="PANTHER" id="PTHR42852">
    <property type="entry name" value="THIOL:DISULFIDE INTERCHANGE PROTEIN DSBE"/>
    <property type="match status" value="1"/>
</dbReference>
<evidence type="ECO:0000256" key="2">
    <source>
        <dbReference type="ARBA" id="ARBA00022748"/>
    </source>
</evidence>
<keyword evidence="2" id="KW-0201">Cytochrome c-type biogenesis</keyword>
<proteinExistence type="predicted"/>
<evidence type="ECO:0000256" key="4">
    <source>
        <dbReference type="ARBA" id="ARBA00023284"/>
    </source>
</evidence>
<evidence type="ECO:0000256" key="1">
    <source>
        <dbReference type="ARBA" id="ARBA00004196"/>
    </source>
</evidence>
<keyword evidence="4" id="KW-0676">Redox-active center</keyword>
<sequence length="342" mass="38464">MKKISLALFTMLVIASCTKEHSKEYISLSGKLENNKDSIITISGRTGVVKTIAIKEDGSFKDTLKVSKIDIYTFQTSKEKRAPIYLKNGFDISIKGDADKFMTSFTYSGNGASNTNFIMAQLEKSQSIGNPADIFALDKDAFDTKVGLLKKEFDSILTSYNDLDSSLVDMASKQNTQMFEYFEKTYESNKKMAKGNASPKFEGYKDAKGGEKSLDSFKGKYVYIDVWATWCGPCIREIPSLKKIEKEYHNKNIEFVSISTDESRRSGGTWEAAEKKWRDFVKENELKGVQLWAGQDFSFQQAYQISGIPRFILIDPQGNIVDANAPRPSDPRLKALLESLDI</sequence>
<dbReference type="CDD" id="cd02966">
    <property type="entry name" value="TlpA_like_family"/>
    <property type="match status" value="1"/>
</dbReference>
<protein>
    <submittedName>
        <fullName evidence="6">Redoxin</fullName>
    </submittedName>
</protein>
<dbReference type="InterPro" id="IPR013766">
    <property type="entry name" value="Thioredoxin_domain"/>
</dbReference>
<dbReference type="GO" id="GO:0016491">
    <property type="term" value="F:oxidoreductase activity"/>
    <property type="evidence" value="ECO:0007669"/>
    <property type="project" value="InterPro"/>
</dbReference>
<dbReference type="AlphaFoldDB" id="A0A2P6CBJ6"/>
<organism evidence="6 7">
    <name type="scientific">Polaribacter butkevichii</name>
    <dbReference type="NCBI Taxonomy" id="218490"/>
    <lineage>
        <taxon>Bacteria</taxon>
        <taxon>Pseudomonadati</taxon>
        <taxon>Bacteroidota</taxon>
        <taxon>Flavobacteriia</taxon>
        <taxon>Flavobacteriales</taxon>
        <taxon>Flavobacteriaceae</taxon>
    </lineage>
</organism>
<keyword evidence="3" id="KW-1015">Disulfide bond</keyword>
<evidence type="ECO:0000256" key="3">
    <source>
        <dbReference type="ARBA" id="ARBA00023157"/>
    </source>
</evidence>
<dbReference type="PROSITE" id="PS51257">
    <property type="entry name" value="PROKAR_LIPOPROTEIN"/>
    <property type="match status" value="1"/>
</dbReference>
<dbReference type="InterPro" id="IPR050553">
    <property type="entry name" value="Thioredoxin_ResA/DsbE_sf"/>
</dbReference>
<comment type="caution">
    <text evidence="6">The sequence shown here is derived from an EMBL/GenBank/DDBJ whole genome shotgun (WGS) entry which is preliminary data.</text>
</comment>
<accession>A0A2P6CBJ6</accession>
<dbReference type="InterPro" id="IPR036249">
    <property type="entry name" value="Thioredoxin-like_sf"/>
</dbReference>
<evidence type="ECO:0000259" key="5">
    <source>
        <dbReference type="PROSITE" id="PS51352"/>
    </source>
</evidence>
<evidence type="ECO:0000313" key="6">
    <source>
        <dbReference type="EMBL" id="PQJ72277.1"/>
    </source>
</evidence>
<dbReference type="InterPro" id="IPR013740">
    <property type="entry name" value="Redoxin"/>
</dbReference>